<dbReference type="EC" id="3.1.2.6" evidence="7"/>
<evidence type="ECO:0000256" key="3">
    <source>
        <dbReference type="ARBA" id="ARBA00001954"/>
    </source>
</evidence>
<comment type="catalytic activity">
    <reaction evidence="1">
        <text>an S-(2-hydroxyacyl)glutathione + H2O = a 2-hydroxy carboxylate + glutathione + H(+)</text>
        <dbReference type="Rhea" id="RHEA:21864"/>
        <dbReference type="ChEBI" id="CHEBI:15377"/>
        <dbReference type="ChEBI" id="CHEBI:15378"/>
        <dbReference type="ChEBI" id="CHEBI:57925"/>
        <dbReference type="ChEBI" id="CHEBI:58896"/>
        <dbReference type="ChEBI" id="CHEBI:71261"/>
        <dbReference type="EC" id="3.1.2.6"/>
    </reaction>
</comment>
<dbReference type="PANTHER" id="PTHR43705">
    <property type="entry name" value="HYDROXYACYLGLUTATHIONE HYDROLASE"/>
    <property type="match status" value="1"/>
</dbReference>
<dbReference type="SUPFAM" id="SSF56281">
    <property type="entry name" value="Metallo-hydrolase/oxidoreductase"/>
    <property type="match status" value="1"/>
</dbReference>
<dbReference type="InterPro" id="IPR001279">
    <property type="entry name" value="Metallo-B-lactamas"/>
</dbReference>
<keyword evidence="9" id="KW-0378">Hydrolase</keyword>
<dbReference type="AlphaFoldDB" id="A0AAV0NR95"/>
<dbReference type="PANTHER" id="PTHR43705:SF1">
    <property type="entry name" value="HYDROXYACYLGLUTATHIONE HYDROLASE GLOB"/>
    <property type="match status" value="1"/>
</dbReference>
<evidence type="ECO:0000313" key="13">
    <source>
        <dbReference type="EMBL" id="CAI0461042.1"/>
    </source>
</evidence>
<comment type="caution">
    <text evidence="13">The sequence shown here is derived from an EMBL/GenBank/DDBJ whole genome shotgun (WGS) entry which is preliminary data.</text>
</comment>
<name>A0AAV0NR95_9ROSI</name>
<comment type="cofactor">
    <cofactor evidence="3">
        <name>Fe(2+)</name>
        <dbReference type="ChEBI" id="CHEBI:29033"/>
    </cofactor>
</comment>
<evidence type="ECO:0000256" key="6">
    <source>
        <dbReference type="ARBA" id="ARBA00006759"/>
    </source>
</evidence>
<dbReference type="InterPro" id="IPR032282">
    <property type="entry name" value="HAGH_C"/>
</dbReference>
<comment type="cofactor">
    <cofactor evidence="2">
        <name>Zn(2+)</name>
        <dbReference type="ChEBI" id="CHEBI:29105"/>
    </cofactor>
</comment>
<evidence type="ECO:0000256" key="4">
    <source>
        <dbReference type="ARBA" id="ARBA00001965"/>
    </source>
</evidence>
<accession>A0AAV0NR95</accession>
<keyword evidence="8" id="KW-0479">Metal-binding</keyword>
<dbReference type="PROSITE" id="PS51257">
    <property type="entry name" value="PROKAR_LIPOPROTEIN"/>
    <property type="match status" value="1"/>
</dbReference>
<dbReference type="Proteomes" id="UP001154282">
    <property type="component" value="Unassembled WGS sequence"/>
</dbReference>
<reference evidence="13" key="1">
    <citation type="submission" date="2022-08" db="EMBL/GenBank/DDBJ databases">
        <authorList>
            <person name="Gutierrez-Valencia J."/>
        </authorList>
    </citation>
    <scope>NUCLEOTIDE SEQUENCE</scope>
</reference>
<evidence type="ECO:0000256" key="2">
    <source>
        <dbReference type="ARBA" id="ARBA00001947"/>
    </source>
</evidence>
<dbReference type="Gene3D" id="3.60.15.10">
    <property type="entry name" value="Ribonuclease Z/Hydroxyacylglutathione hydrolase-like"/>
    <property type="match status" value="1"/>
</dbReference>
<evidence type="ECO:0000256" key="8">
    <source>
        <dbReference type="ARBA" id="ARBA00022723"/>
    </source>
</evidence>
<dbReference type="InterPro" id="IPR036866">
    <property type="entry name" value="RibonucZ/Hydroxyglut_hydro"/>
</dbReference>
<dbReference type="EMBL" id="CAMGYJ010000008">
    <property type="protein sequence ID" value="CAI0461042.1"/>
    <property type="molecule type" value="Genomic_DNA"/>
</dbReference>
<dbReference type="Pfam" id="PF00753">
    <property type="entry name" value="Lactamase_B"/>
    <property type="match status" value="1"/>
</dbReference>
<protein>
    <recommendedName>
        <fullName evidence="7">hydroxyacylglutathione hydrolase</fullName>
        <ecNumber evidence="7">3.1.2.6</ecNumber>
    </recommendedName>
    <alternativeName>
        <fullName evidence="11">Glyoxalase II</fullName>
    </alternativeName>
</protein>
<dbReference type="NCBIfam" id="TIGR03413">
    <property type="entry name" value="GSH_gloB"/>
    <property type="match status" value="1"/>
</dbReference>
<dbReference type="GO" id="GO:0004416">
    <property type="term" value="F:hydroxyacylglutathione hydrolase activity"/>
    <property type="evidence" value="ECO:0007669"/>
    <property type="project" value="UniProtKB-EC"/>
</dbReference>
<comment type="pathway">
    <text evidence="5">Secondary metabolite metabolism; methylglyoxal degradation; (R)-lactate from methylglyoxal: step 2/2.</text>
</comment>
<feature type="domain" description="Metallo-beta-lactamase" evidence="12">
    <location>
        <begin position="86"/>
        <end position="248"/>
    </location>
</feature>
<dbReference type="InterPro" id="IPR035680">
    <property type="entry name" value="Clx_II_MBL"/>
</dbReference>
<evidence type="ECO:0000313" key="14">
    <source>
        <dbReference type="Proteomes" id="UP001154282"/>
    </source>
</evidence>
<organism evidence="13 14">
    <name type="scientific">Linum tenue</name>
    <dbReference type="NCBI Taxonomy" id="586396"/>
    <lineage>
        <taxon>Eukaryota</taxon>
        <taxon>Viridiplantae</taxon>
        <taxon>Streptophyta</taxon>
        <taxon>Embryophyta</taxon>
        <taxon>Tracheophyta</taxon>
        <taxon>Spermatophyta</taxon>
        <taxon>Magnoliopsida</taxon>
        <taxon>eudicotyledons</taxon>
        <taxon>Gunneridae</taxon>
        <taxon>Pentapetalae</taxon>
        <taxon>rosids</taxon>
        <taxon>fabids</taxon>
        <taxon>Malpighiales</taxon>
        <taxon>Linaceae</taxon>
        <taxon>Linum</taxon>
    </lineage>
</organism>
<comment type="similarity">
    <text evidence="6">Belongs to the metallo-beta-lactamase superfamily. Glyoxalase II family.</text>
</comment>
<dbReference type="Pfam" id="PF16123">
    <property type="entry name" value="HAGH_C"/>
    <property type="match status" value="1"/>
</dbReference>
<evidence type="ECO:0000256" key="10">
    <source>
        <dbReference type="ARBA" id="ARBA00022833"/>
    </source>
</evidence>
<keyword evidence="14" id="KW-1185">Reference proteome</keyword>
<dbReference type="CDD" id="cd07723">
    <property type="entry name" value="hydroxyacylglutathione_hydrolase_MBL-fold"/>
    <property type="match status" value="1"/>
</dbReference>
<proteinExistence type="inferred from homology"/>
<evidence type="ECO:0000256" key="5">
    <source>
        <dbReference type="ARBA" id="ARBA00004963"/>
    </source>
</evidence>
<comment type="cofactor">
    <cofactor evidence="4">
        <name>Fe(3+)</name>
        <dbReference type="ChEBI" id="CHEBI:29034"/>
    </cofactor>
</comment>
<evidence type="ECO:0000256" key="7">
    <source>
        <dbReference type="ARBA" id="ARBA00011917"/>
    </source>
</evidence>
<sequence length="333" mass="36477">MQMISKASSCAMASLSCTRARSGLCVWPGARQLCLRKSLLCGFMWLLSTPFKTLRCAGRTLRVSQFCSITNMSSSLQIELVPCLRDNYAYLLHDADTGTVAVVDPSESVPIVDALSRKNRNLTYILNTHHHYDHTGGNEELKARYGAKVIGSGLDSERIPGIDIGLKDGDKWMFGGHEVLVMETPGHTRGHVAGHISFYFPGSGAIFTGDTLFSLSCGKLFEGKPEEMHASLQKISSLPDDTKIFCGHEYTLSNSKFALSIEPNNESLESYAAQVAHLRSKSLPTIPTTLKVEKACNPFLRSASSEIRRSLKIPETASDAEALGVIRRAKDDF</sequence>
<dbReference type="GO" id="GO:0019243">
    <property type="term" value="P:methylglyoxal catabolic process to D-lactate via S-lactoyl-glutathione"/>
    <property type="evidence" value="ECO:0007669"/>
    <property type="project" value="InterPro"/>
</dbReference>
<evidence type="ECO:0000256" key="1">
    <source>
        <dbReference type="ARBA" id="ARBA00001623"/>
    </source>
</evidence>
<dbReference type="FunFam" id="3.60.15.10:FF:000019">
    <property type="entry name" value="Hydroxyacylglutathione hydrolase, mitochondrial"/>
    <property type="match status" value="1"/>
</dbReference>
<evidence type="ECO:0000256" key="9">
    <source>
        <dbReference type="ARBA" id="ARBA00022801"/>
    </source>
</evidence>
<gene>
    <name evidence="13" type="ORF">LITE_LOCUS34757</name>
</gene>
<dbReference type="SMART" id="SM00849">
    <property type="entry name" value="Lactamase_B"/>
    <property type="match status" value="1"/>
</dbReference>
<keyword evidence="10" id="KW-0862">Zinc</keyword>
<evidence type="ECO:0000259" key="12">
    <source>
        <dbReference type="SMART" id="SM00849"/>
    </source>
</evidence>
<dbReference type="InterPro" id="IPR017782">
    <property type="entry name" value="Hydroxyacylglutathione_Hdrlase"/>
</dbReference>
<dbReference type="HAMAP" id="MF_01374">
    <property type="entry name" value="Glyoxalase_2"/>
    <property type="match status" value="1"/>
</dbReference>
<evidence type="ECO:0000256" key="11">
    <source>
        <dbReference type="ARBA" id="ARBA00031044"/>
    </source>
</evidence>
<dbReference type="GO" id="GO:0046872">
    <property type="term" value="F:metal ion binding"/>
    <property type="evidence" value="ECO:0007669"/>
    <property type="project" value="UniProtKB-KW"/>
</dbReference>
<dbReference type="InterPro" id="IPR050110">
    <property type="entry name" value="Glyoxalase_II_hydrolase"/>
</dbReference>